<evidence type="ECO:0000256" key="1">
    <source>
        <dbReference type="SAM" id="MobiDB-lite"/>
    </source>
</evidence>
<keyword evidence="2" id="KW-0614">Plasmid</keyword>
<gene>
    <name evidence="2" type="ORF">GCM10025867_49550</name>
</gene>
<protein>
    <submittedName>
        <fullName evidence="2">Uncharacterized protein</fullName>
    </submittedName>
</protein>
<reference evidence="3" key="1">
    <citation type="journal article" date="2019" name="Int. J. Syst. Evol. Microbiol.">
        <title>The Global Catalogue of Microorganisms (GCM) 10K type strain sequencing project: providing services to taxonomists for standard genome sequencing and annotation.</title>
        <authorList>
            <consortium name="The Broad Institute Genomics Platform"/>
            <consortium name="The Broad Institute Genome Sequencing Center for Infectious Disease"/>
            <person name="Wu L."/>
            <person name="Ma J."/>
        </authorList>
    </citation>
    <scope>NUCLEOTIDE SEQUENCE [LARGE SCALE GENOMIC DNA]</scope>
    <source>
        <strain evidence="3">NBRC 108728</strain>
    </source>
</reference>
<geneLocation type="plasmid" evidence="2 3">
    <name>pNBRC108728a</name>
</geneLocation>
<dbReference type="RefSeq" id="WP_286346996.1">
    <property type="nucleotide sequence ID" value="NZ_AP027733.1"/>
</dbReference>
<accession>A0ABM8GWF1</accession>
<evidence type="ECO:0000313" key="2">
    <source>
        <dbReference type="EMBL" id="BDZ52714.1"/>
    </source>
</evidence>
<organism evidence="2 3">
    <name type="scientific">Frondihabitans sucicola</name>
    <dbReference type="NCBI Taxonomy" id="1268041"/>
    <lineage>
        <taxon>Bacteria</taxon>
        <taxon>Bacillati</taxon>
        <taxon>Actinomycetota</taxon>
        <taxon>Actinomycetes</taxon>
        <taxon>Micrococcales</taxon>
        <taxon>Microbacteriaceae</taxon>
        <taxon>Frondihabitans</taxon>
    </lineage>
</organism>
<dbReference type="Proteomes" id="UP001321486">
    <property type="component" value="Plasmid pNBRC108728a"/>
</dbReference>
<name>A0ABM8GWF1_9MICO</name>
<keyword evidence="3" id="KW-1185">Reference proteome</keyword>
<feature type="region of interest" description="Disordered" evidence="1">
    <location>
        <begin position="90"/>
        <end position="113"/>
    </location>
</feature>
<evidence type="ECO:0000313" key="3">
    <source>
        <dbReference type="Proteomes" id="UP001321486"/>
    </source>
</evidence>
<proteinExistence type="predicted"/>
<sequence>MDAVSATGVPEALAELDSLIAAREAELATLRRVREALVGPTTDEEDDVDPRFSSIPKARRFEIDTYPLGRMLTLDGIEGEYRVVALRDALEDPNETPDERDAAQSELDLYADA</sequence>
<dbReference type="EMBL" id="AP027733">
    <property type="protein sequence ID" value="BDZ52714.1"/>
    <property type="molecule type" value="Genomic_DNA"/>
</dbReference>